<feature type="region of interest" description="Disordered" evidence="1">
    <location>
        <begin position="1"/>
        <end position="76"/>
    </location>
</feature>
<feature type="compositionally biased region" description="Polar residues" evidence="1">
    <location>
        <begin position="28"/>
        <end position="49"/>
    </location>
</feature>
<dbReference type="EMBL" id="JASPKY010000673">
    <property type="protein sequence ID" value="KAK9686945.1"/>
    <property type="molecule type" value="Genomic_DNA"/>
</dbReference>
<gene>
    <name evidence="2" type="ORF">QE152_g36817</name>
</gene>
<protein>
    <submittedName>
        <fullName evidence="2">Uncharacterized protein</fullName>
    </submittedName>
</protein>
<dbReference type="AlphaFoldDB" id="A0AAW1IC52"/>
<reference evidence="2 3" key="1">
    <citation type="journal article" date="2024" name="BMC Genomics">
        <title>De novo assembly and annotation of Popillia japonica's genome with initial clues to its potential as an invasive pest.</title>
        <authorList>
            <person name="Cucini C."/>
            <person name="Boschi S."/>
            <person name="Funari R."/>
            <person name="Cardaioli E."/>
            <person name="Iannotti N."/>
            <person name="Marturano G."/>
            <person name="Paoli F."/>
            <person name="Bruttini M."/>
            <person name="Carapelli A."/>
            <person name="Frati F."/>
            <person name="Nardi F."/>
        </authorList>
    </citation>
    <scope>NUCLEOTIDE SEQUENCE [LARGE SCALE GENOMIC DNA]</scope>
    <source>
        <strain evidence="2">DMR45628</strain>
    </source>
</reference>
<name>A0AAW1IC52_POPJA</name>
<proteinExistence type="predicted"/>
<sequence length="76" mass="8163">MSFGPITSPHGVGLQSKKFPRLAKLNSKGLNSQNVRQIRTSRNNPQGPLSSFPVKGMVEAGEGETVADSWNNGRTP</sequence>
<evidence type="ECO:0000313" key="3">
    <source>
        <dbReference type="Proteomes" id="UP001458880"/>
    </source>
</evidence>
<accession>A0AAW1IC52</accession>
<comment type="caution">
    <text evidence="2">The sequence shown here is derived from an EMBL/GenBank/DDBJ whole genome shotgun (WGS) entry which is preliminary data.</text>
</comment>
<organism evidence="2 3">
    <name type="scientific">Popillia japonica</name>
    <name type="common">Japanese beetle</name>
    <dbReference type="NCBI Taxonomy" id="7064"/>
    <lineage>
        <taxon>Eukaryota</taxon>
        <taxon>Metazoa</taxon>
        <taxon>Ecdysozoa</taxon>
        <taxon>Arthropoda</taxon>
        <taxon>Hexapoda</taxon>
        <taxon>Insecta</taxon>
        <taxon>Pterygota</taxon>
        <taxon>Neoptera</taxon>
        <taxon>Endopterygota</taxon>
        <taxon>Coleoptera</taxon>
        <taxon>Polyphaga</taxon>
        <taxon>Scarabaeiformia</taxon>
        <taxon>Scarabaeidae</taxon>
        <taxon>Rutelinae</taxon>
        <taxon>Popillia</taxon>
    </lineage>
</organism>
<evidence type="ECO:0000256" key="1">
    <source>
        <dbReference type="SAM" id="MobiDB-lite"/>
    </source>
</evidence>
<keyword evidence="3" id="KW-1185">Reference proteome</keyword>
<dbReference type="Proteomes" id="UP001458880">
    <property type="component" value="Unassembled WGS sequence"/>
</dbReference>
<evidence type="ECO:0000313" key="2">
    <source>
        <dbReference type="EMBL" id="KAK9686945.1"/>
    </source>
</evidence>